<accession>A0ABN0QLD3</accession>
<dbReference type="Proteomes" id="UP000020681">
    <property type="component" value="Unassembled WGS sequence"/>
</dbReference>
<proteinExistence type="predicted"/>
<gene>
    <name evidence="1" type="ORF">I551_8176</name>
</gene>
<evidence type="ECO:0000313" key="1">
    <source>
        <dbReference type="EMBL" id="EUA85381.1"/>
    </source>
</evidence>
<protein>
    <submittedName>
        <fullName evidence="1">Transposase domain protein</fullName>
    </submittedName>
</protein>
<dbReference type="EMBL" id="JAOL01000193">
    <property type="protein sequence ID" value="EUA85381.1"/>
    <property type="molecule type" value="Genomic_DNA"/>
</dbReference>
<reference evidence="1 2" key="1">
    <citation type="submission" date="2014-01" db="EMBL/GenBank/DDBJ databases">
        <authorList>
            <person name="Dobos K."/>
            <person name="Lenaerts A."/>
            <person name="Ordway D."/>
            <person name="DeGroote M.A."/>
            <person name="Parker T."/>
            <person name="Sizemore C."/>
            <person name="Tallon L.J."/>
            <person name="Sadzewicz L.K."/>
            <person name="Sengamalay N."/>
            <person name="Fraser C.M."/>
            <person name="Hine E."/>
            <person name="Shefchek K.A."/>
            <person name="Das S.P."/>
            <person name="Tettelin H."/>
        </authorList>
    </citation>
    <scope>NUCLEOTIDE SEQUENCE [LARGE SCALE GENOMIC DNA]</scope>
    <source>
        <strain evidence="1 2">Harvey</strain>
    </source>
</reference>
<keyword evidence="2" id="KW-1185">Reference proteome</keyword>
<evidence type="ECO:0000313" key="2">
    <source>
        <dbReference type="Proteomes" id="UP000020681"/>
    </source>
</evidence>
<sequence length="38" mass="4109">MSISHTRDTYLAASIAGRCRRGPLRANVAVQRALLVAI</sequence>
<comment type="caution">
    <text evidence="1">The sequence shown here is derived from an EMBL/GenBank/DDBJ whole genome shotgun (WGS) entry which is preliminary data.</text>
</comment>
<name>A0ABN0QLD3_MYCUL</name>
<organism evidence="1 2">
    <name type="scientific">Mycobacterium ulcerans str. Harvey</name>
    <dbReference type="NCBI Taxonomy" id="1299332"/>
    <lineage>
        <taxon>Bacteria</taxon>
        <taxon>Bacillati</taxon>
        <taxon>Actinomycetota</taxon>
        <taxon>Actinomycetes</taxon>
        <taxon>Mycobacteriales</taxon>
        <taxon>Mycobacteriaceae</taxon>
        <taxon>Mycobacterium</taxon>
        <taxon>Mycobacterium ulcerans group</taxon>
    </lineage>
</organism>